<dbReference type="Gene3D" id="2.20.25.10">
    <property type="match status" value="1"/>
</dbReference>
<organism evidence="13 14">
    <name type="scientific">Carnegiea gigantea</name>
    <dbReference type="NCBI Taxonomy" id="171969"/>
    <lineage>
        <taxon>Eukaryota</taxon>
        <taxon>Viridiplantae</taxon>
        <taxon>Streptophyta</taxon>
        <taxon>Embryophyta</taxon>
        <taxon>Tracheophyta</taxon>
        <taxon>Spermatophyta</taxon>
        <taxon>Magnoliopsida</taxon>
        <taxon>eudicotyledons</taxon>
        <taxon>Gunneridae</taxon>
        <taxon>Pentapetalae</taxon>
        <taxon>Caryophyllales</taxon>
        <taxon>Cactineae</taxon>
        <taxon>Cactaceae</taxon>
        <taxon>Cactoideae</taxon>
        <taxon>Echinocereeae</taxon>
        <taxon>Carnegiea</taxon>
    </lineage>
</organism>
<dbReference type="Gene3D" id="1.10.472.30">
    <property type="entry name" value="Transcription elongation factor S-II, central domain"/>
    <property type="match status" value="1"/>
</dbReference>
<evidence type="ECO:0000256" key="8">
    <source>
        <dbReference type="SAM" id="MobiDB-lite"/>
    </source>
</evidence>
<dbReference type="AlphaFoldDB" id="A0A9Q1KD32"/>
<feature type="domain" description="TFIIS central" evidence="12">
    <location>
        <begin position="277"/>
        <end position="400"/>
    </location>
</feature>
<evidence type="ECO:0000256" key="4">
    <source>
        <dbReference type="ARBA" id="ARBA00022833"/>
    </source>
</evidence>
<dbReference type="PANTHER" id="PTHR11477">
    <property type="entry name" value="TRANSCRIPTION FACTOR S-II ZINC FINGER DOMAIN-CONTAINING PROTEIN"/>
    <property type="match status" value="1"/>
</dbReference>
<dbReference type="InterPro" id="IPR003617">
    <property type="entry name" value="TFIIS/CRSP70_N_sub"/>
</dbReference>
<dbReference type="EMBL" id="JAKOGI010000186">
    <property type="protein sequence ID" value="KAJ8440646.1"/>
    <property type="molecule type" value="Genomic_DNA"/>
</dbReference>
<dbReference type="InterPro" id="IPR001222">
    <property type="entry name" value="Znf_TFIIS"/>
</dbReference>
<dbReference type="PROSITE" id="PS51321">
    <property type="entry name" value="TFIIS_CENTRAL"/>
    <property type="match status" value="1"/>
</dbReference>
<dbReference type="SMART" id="SM00510">
    <property type="entry name" value="TFS2M"/>
    <property type="match status" value="1"/>
</dbReference>
<dbReference type="CDD" id="cd00183">
    <property type="entry name" value="TFIIS_I"/>
    <property type="match status" value="1"/>
</dbReference>
<evidence type="ECO:0000259" key="12">
    <source>
        <dbReference type="PROSITE" id="PS51321"/>
    </source>
</evidence>
<evidence type="ECO:0000256" key="5">
    <source>
        <dbReference type="ARBA" id="ARBA00023242"/>
    </source>
</evidence>
<feature type="domain" description="TFIIS-type" evidence="10">
    <location>
        <begin position="403"/>
        <end position="443"/>
    </location>
</feature>
<evidence type="ECO:0000256" key="7">
    <source>
        <dbReference type="PROSITE-ProRule" id="PRU00649"/>
    </source>
</evidence>
<keyword evidence="4" id="KW-0862">Zinc</keyword>
<dbReference type="SUPFAM" id="SSF57783">
    <property type="entry name" value="Zinc beta-ribbon"/>
    <property type="match status" value="1"/>
</dbReference>
<dbReference type="Proteomes" id="UP001153076">
    <property type="component" value="Unassembled WGS sequence"/>
</dbReference>
<evidence type="ECO:0000259" key="10">
    <source>
        <dbReference type="PROSITE" id="PS51133"/>
    </source>
</evidence>
<dbReference type="SMART" id="SM00440">
    <property type="entry name" value="ZnF_C2C2"/>
    <property type="match status" value="1"/>
</dbReference>
<keyword evidence="3 6" id="KW-0863">Zinc-finger</keyword>
<dbReference type="OrthoDB" id="44867at2759"/>
<accession>A0A9Q1KD32</accession>
<keyword evidence="2" id="KW-0479">Metal-binding</keyword>
<dbReference type="GO" id="GO:0006368">
    <property type="term" value="P:transcription elongation by RNA polymerase II"/>
    <property type="evidence" value="ECO:0007669"/>
    <property type="project" value="InterPro"/>
</dbReference>
<gene>
    <name evidence="13" type="ORF">Cgig2_031063</name>
</gene>
<dbReference type="InterPro" id="IPR017923">
    <property type="entry name" value="TFIIS_N"/>
</dbReference>
<dbReference type="SMART" id="SM00509">
    <property type="entry name" value="TFS2N"/>
    <property type="match status" value="1"/>
</dbReference>
<dbReference type="PROSITE" id="PS00466">
    <property type="entry name" value="ZF_TFIIS_1"/>
    <property type="match status" value="1"/>
</dbReference>
<dbReference type="Pfam" id="PF07500">
    <property type="entry name" value="TFIIS_M"/>
    <property type="match status" value="1"/>
</dbReference>
<feature type="chain" id="PRO_5040446935" description="Transcription elongation factor TFIIS" evidence="9">
    <location>
        <begin position="16"/>
        <end position="444"/>
    </location>
</feature>
<dbReference type="Pfam" id="PF01096">
    <property type="entry name" value="Zn_ribbon_TFIIS"/>
    <property type="match status" value="1"/>
</dbReference>
<keyword evidence="5 7" id="KW-0539">Nucleus</keyword>
<sequence>MSLMMLMTFSYNVLCYQIGRSVECMNLHSWQGVQKQTKTPELMMMQSMIRADYTIAPKTDPFNEDSKKKRHVIRIKLKKPPQVNQDHHHDPIPLVVESKNSVDDLTDVKKKVACELAVHDEKHKEGQIQMQVGGVQSLMEEELVNMAATAKRAADMVAMKRLPTTNPEFSRALNALNALKNFSVSYDTLKSTQVVKSIELLTKHPKVKIRTEAANVLQAWKKSPAPLEAPRRSPTEKPNVGDHIQNASTMNIPKAFDTVETKVRKAEEETPKQTCNMREKIREHLVEALSKVVTEANDEGTKAKAKACDPHEMAALIESTLYKKMGQSHSNMAKQRSILFNLRDPNNPELRRRVLFGEIRPENLVEMTAEEMASNKRKRENEEIRLKSLIRSEAVAQEEGTTEQFKCGRCGQRKCTYHQLQTRSADEPMTTFVRCVVCYNRWKF</sequence>
<dbReference type="InterPro" id="IPR035441">
    <property type="entry name" value="TFIIS/LEDGF_dom_sf"/>
</dbReference>
<dbReference type="GO" id="GO:0005634">
    <property type="term" value="C:nucleus"/>
    <property type="evidence" value="ECO:0007669"/>
    <property type="project" value="UniProtKB-SubCell"/>
</dbReference>
<feature type="signal peptide" evidence="9">
    <location>
        <begin position="1"/>
        <end position="15"/>
    </location>
</feature>
<dbReference type="PROSITE" id="PS51319">
    <property type="entry name" value="TFIIS_N"/>
    <property type="match status" value="1"/>
</dbReference>
<dbReference type="PROSITE" id="PS51133">
    <property type="entry name" value="ZF_TFIIS_2"/>
    <property type="match status" value="1"/>
</dbReference>
<dbReference type="PANTHER" id="PTHR11477:SF0">
    <property type="entry name" value="IP08861P-RELATED"/>
    <property type="match status" value="1"/>
</dbReference>
<name>A0A9Q1KD32_9CARY</name>
<evidence type="ECO:0000259" key="11">
    <source>
        <dbReference type="PROSITE" id="PS51319"/>
    </source>
</evidence>
<evidence type="ECO:0000313" key="14">
    <source>
        <dbReference type="Proteomes" id="UP001153076"/>
    </source>
</evidence>
<evidence type="ECO:0000256" key="2">
    <source>
        <dbReference type="ARBA" id="ARBA00022723"/>
    </source>
</evidence>
<protein>
    <recommendedName>
        <fullName evidence="15">Transcription elongation factor TFIIS</fullName>
    </recommendedName>
</protein>
<dbReference type="GO" id="GO:0008270">
    <property type="term" value="F:zinc ion binding"/>
    <property type="evidence" value="ECO:0007669"/>
    <property type="project" value="UniProtKB-KW"/>
</dbReference>
<comment type="caution">
    <text evidence="13">The sequence shown here is derived from an EMBL/GenBank/DDBJ whole genome shotgun (WGS) entry which is preliminary data.</text>
</comment>
<feature type="region of interest" description="Disordered" evidence="8">
    <location>
        <begin position="223"/>
        <end position="245"/>
    </location>
</feature>
<dbReference type="CDD" id="cd13749">
    <property type="entry name" value="Zn-ribbon_TFIIS"/>
    <property type="match status" value="1"/>
</dbReference>
<comment type="subcellular location">
    <subcellularLocation>
        <location evidence="1 7">Nucleus</location>
    </subcellularLocation>
</comment>
<evidence type="ECO:0000256" key="6">
    <source>
        <dbReference type="PROSITE-ProRule" id="PRU00472"/>
    </source>
</evidence>
<evidence type="ECO:0000313" key="13">
    <source>
        <dbReference type="EMBL" id="KAJ8440646.1"/>
    </source>
</evidence>
<proteinExistence type="predicted"/>
<dbReference type="InterPro" id="IPR003618">
    <property type="entry name" value="TFIIS_cen_dom"/>
</dbReference>
<dbReference type="Gene3D" id="1.20.930.10">
    <property type="entry name" value="Conserved domain common to transcription factors TFIIS, elongin A, CRSP70"/>
    <property type="match status" value="1"/>
</dbReference>
<dbReference type="InterPro" id="IPR036575">
    <property type="entry name" value="TFIIS_cen_dom_sf"/>
</dbReference>
<keyword evidence="14" id="KW-1185">Reference proteome</keyword>
<dbReference type="Pfam" id="PF08711">
    <property type="entry name" value="Med26"/>
    <property type="match status" value="1"/>
</dbReference>
<dbReference type="NCBIfam" id="TIGR01385">
    <property type="entry name" value="TFSII"/>
    <property type="match status" value="1"/>
</dbReference>
<evidence type="ECO:0008006" key="15">
    <source>
        <dbReference type="Google" id="ProtNLM"/>
    </source>
</evidence>
<dbReference type="SUPFAM" id="SSF46942">
    <property type="entry name" value="Elongation factor TFIIS domain 2"/>
    <property type="match status" value="1"/>
</dbReference>
<reference evidence="13" key="1">
    <citation type="submission" date="2022-04" db="EMBL/GenBank/DDBJ databases">
        <title>Carnegiea gigantea Genome sequencing and assembly v2.</title>
        <authorList>
            <person name="Copetti D."/>
            <person name="Sanderson M.J."/>
            <person name="Burquez A."/>
            <person name="Wojciechowski M.F."/>
        </authorList>
    </citation>
    <scope>NUCLEOTIDE SEQUENCE</scope>
    <source>
        <strain evidence="13">SGP5-SGP5p</strain>
        <tissue evidence="13">Aerial part</tissue>
    </source>
</reference>
<keyword evidence="9" id="KW-0732">Signal</keyword>
<evidence type="ECO:0000256" key="9">
    <source>
        <dbReference type="SAM" id="SignalP"/>
    </source>
</evidence>
<evidence type="ECO:0000256" key="1">
    <source>
        <dbReference type="ARBA" id="ARBA00004123"/>
    </source>
</evidence>
<feature type="domain" description="TFIIS N-terminal" evidence="11">
    <location>
        <begin position="148"/>
        <end position="227"/>
    </location>
</feature>
<evidence type="ECO:0000256" key="3">
    <source>
        <dbReference type="ARBA" id="ARBA00022771"/>
    </source>
</evidence>
<dbReference type="SUPFAM" id="SSF47676">
    <property type="entry name" value="Conserved domain common to transcription factors TFIIS, elongin A, CRSP70"/>
    <property type="match status" value="1"/>
</dbReference>
<dbReference type="InterPro" id="IPR006289">
    <property type="entry name" value="TFSII"/>
</dbReference>
<dbReference type="GO" id="GO:0003676">
    <property type="term" value="F:nucleic acid binding"/>
    <property type="evidence" value="ECO:0007669"/>
    <property type="project" value="InterPro"/>
</dbReference>